<name>A0A8J8NDG4_HALGN</name>
<dbReference type="AlphaFoldDB" id="A0A8J8NDG4"/>
<feature type="transmembrane region" description="Helical" evidence="1">
    <location>
        <begin position="93"/>
        <end position="117"/>
    </location>
</feature>
<proteinExistence type="predicted"/>
<evidence type="ECO:0000313" key="2">
    <source>
        <dbReference type="EMBL" id="TNV72793.1"/>
    </source>
</evidence>
<reference evidence="2" key="1">
    <citation type="submission" date="2019-06" db="EMBL/GenBank/DDBJ databases">
        <authorList>
            <person name="Zheng W."/>
        </authorList>
    </citation>
    <scope>NUCLEOTIDE SEQUENCE</scope>
    <source>
        <strain evidence="2">QDHG01</strain>
    </source>
</reference>
<protein>
    <submittedName>
        <fullName evidence="2">Uncharacterized protein</fullName>
    </submittedName>
</protein>
<organism evidence="2 3">
    <name type="scientific">Halteria grandinella</name>
    <dbReference type="NCBI Taxonomy" id="5974"/>
    <lineage>
        <taxon>Eukaryota</taxon>
        <taxon>Sar</taxon>
        <taxon>Alveolata</taxon>
        <taxon>Ciliophora</taxon>
        <taxon>Intramacronucleata</taxon>
        <taxon>Spirotrichea</taxon>
        <taxon>Stichotrichia</taxon>
        <taxon>Sporadotrichida</taxon>
        <taxon>Halteriidae</taxon>
        <taxon>Halteria</taxon>
    </lineage>
</organism>
<feature type="transmembrane region" description="Helical" evidence="1">
    <location>
        <begin position="129"/>
        <end position="146"/>
    </location>
</feature>
<keyword evidence="1" id="KW-0472">Membrane</keyword>
<sequence>MIKMSYQYSFRLLEKQAVHVALDRSVKQRGIQCVEGCLDSRFAQSKADLRFHLIVINHGSAANIHQIEEVLQGLLRISKSISARRKLNKQRKAPFDIVLVIFFVFTLHCYINVVQVLLNLLNVIPRHQILVQSYLPVAIFSFHLIAKTSIEVLAPCPINTDHQLLDNLRPQIFDAIIPSTY</sequence>
<gene>
    <name evidence="2" type="ORF">FGO68_gene12853</name>
</gene>
<dbReference type="Proteomes" id="UP000785679">
    <property type="component" value="Unassembled WGS sequence"/>
</dbReference>
<keyword evidence="1" id="KW-1133">Transmembrane helix</keyword>
<dbReference type="EMBL" id="RRYP01020946">
    <property type="protein sequence ID" value="TNV72793.1"/>
    <property type="molecule type" value="Genomic_DNA"/>
</dbReference>
<keyword evidence="3" id="KW-1185">Reference proteome</keyword>
<evidence type="ECO:0000313" key="3">
    <source>
        <dbReference type="Proteomes" id="UP000785679"/>
    </source>
</evidence>
<keyword evidence="1" id="KW-0812">Transmembrane</keyword>
<comment type="caution">
    <text evidence="2">The sequence shown here is derived from an EMBL/GenBank/DDBJ whole genome shotgun (WGS) entry which is preliminary data.</text>
</comment>
<evidence type="ECO:0000256" key="1">
    <source>
        <dbReference type="SAM" id="Phobius"/>
    </source>
</evidence>
<accession>A0A8J8NDG4</accession>